<name>A0AA48MAT5_9BACL</name>
<dbReference type="InterPro" id="IPR024760">
    <property type="entry name" value="HTH_dom_conjug_TS-like"/>
</dbReference>
<dbReference type="Proteomes" id="UP001189619">
    <property type="component" value="Chromosome"/>
</dbReference>
<dbReference type="AlphaFoldDB" id="A0AA48MAT5"/>
<proteinExistence type="predicted"/>
<dbReference type="RefSeq" id="WP_230077832.1">
    <property type="nucleotide sequence ID" value="NZ_JAUSVZ010000029.1"/>
</dbReference>
<gene>
    <name evidence="2" type="ORF">BSPP4475_15925</name>
</gene>
<protein>
    <submittedName>
        <fullName evidence="2">Helix-turn-helix domain-containing protein</fullName>
    </submittedName>
</protein>
<dbReference type="Pfam" id="PF12645">
    <property type="entry name" value="HTH_16"/>
    <property type="match status" value="1"/>
</dbReference>
<evidence type="ECO:0000313" key="3">
    <source>
        <dbReference type="Proteomes" id="UP001189619"/>
    </source>
</evidence>
<dbReference type="EMBL" id="OY569118">
    <property type="protein sequence ID" value="CAJ1003811.1"/>
    <property type="molecule type" value="Genomic_DNA"/>
</dbReference>
<organism evidence="2 3">
    <name type="scientific">Brevibacillus aydinogluensis</name>
    <dbReference type="NCBI Taxonomy" id="927786"/>
    <lineage>
        <taxon>Bacteria</taxon>
        <taxon>Bacillati</taxon>
        <taxon>Bacillota</taxon>
        <taxon>Bacilli</taxon>
        <taxon>Bacillales</taxon>
        <taxon>Paenibacillaceae</taxon>
        <taxon>Brevibacillus</taxon>
    </lineage>
</organism>
<evidence type="ECO:0000259" key="1">
    <source>
        <dbReference type="Pfam" id="PF12645"/>
    </source>
</evidence>
<evidence type="ECO:0000313" key="2">
    <source>
        <dbReference type="EMBL" id="CAJ1003811.1"/>
    </source>
</evidence>
<feature type="domain" description="Helix-turn-helix conjugative transposon-like" evidence="1">
    <location>
        <begin position="20"/>
        <end position="68"/>
    </location>
</feature>
<keyword evidence="3" id="KW-1185">Reference proteome</keyword>
<reference evidence="2" key="1">
    <citation type="submission" date="2023-07" db="EMBL/GenBank/DDBJ databases">
        <authorList>
            <person name="Ivanov I."/>
            <person name="Teneva D."/>
            <person name="Stoikov I."/>
        </authorList>
    </citation>
    <scope>NUCLEOTIDE SEQUENCE</scope>
    <source>
        <strain evidence="2">4475</strain>
    </source>
</reference>
<sequence length="72" mass="8232">MQNESAATAAHASAAFERLMDEARKGDNEALLQLLEWFEPEIHALARFIKMPREDSIQEIKAQFIAFIREGE</sequence>
<accession>A0AA48MAT5</accession>
<dbReference type="KEGG" id="bayd:BSPP4475_15925"/>